<dbReference type="EMBL" id="GBXM01027176">
    <property type="protein sequence ID" value="JAH81401.1"/>
    <property type="molecule type" value="Transcribed_RNA"/>
</dbReference>
<sequence>MALEDIDEERDSTLVFVLGIGSDFWLVRKKACVFF</sequence>
<accession>A0A0E9VTR3</accession>
<name>A0A0E9VTR3_ANGAN</name>
<reference evidence="1" key="2">
    <citation type="journal article" date="2015" name="Fish Shellfish Immunol.">
        <title>Early steps in the European eel (Anguilla anguilla)-Vibrio vulnificus interaction in the gills: Role of the RtxA13 toxin.</title>
        <authorList>
            <person name="Callol A."/>
            <person name="Pajuelo D."/>
            <person name="Ebbesson L."/>
            <person name="Teles M."/>
            <person name="MacKenzie S."/>
            <person name="Amaro C."/>
        </authorList>
    </citation>
    <scope>NUCLEOTIDE SEQUENCE</scope>
</reference>
<evidence type="ECO:0000313" key="1">
    <source>
        <dbReference type="EMBL" id="JAH81401.1"/>
    </source>
</evidence>
<dbReference type="AlphaFoldDB" id="A0A0E9VTR3"/>
<proteinExistence type="predicted"/>
<reference evidence="1" key="1">
    <citation type="submission" date="2014-11" db="EMBL/GenBank/DDBJ databases">
        <authorList>
            <person name="Amaro Gonzalez C."/>
        </authorList>
    </citation>
    <scope>NUCLEOTIDE SEQUENCE</scope>
</reference>
<organism evidence="1">
    <name type="scientific">Anguilla anguilla</name>
    <name type="common">European freshwater eel</name>
    <name type="synonym">Muraena anguilla</name>
    <dbReference type="NCBI Taxonomy" id="7936"/>
    <lineage>
        <taxon>Eukaryota</taxon>
        <taxon>Metazoa</taxon>
        <taxon>Chordata</taxon>
        <taxon>Craniata</taxon>
        <taxon>Vertebrata</taxon>
        <taxon>Euteleostomi</taxon>
        <taxon>Actinopterygii</taxon>
        <taxon>Neopterygii</taxon>
        <taxon>Teleostei</taxon>
        <taxon>Anguilliformes</taxon>
        <taxon>Anguillidae</taxon>
        <taxon>Anguilla</taxon>
    </lineage>
</organism>
<protein>
    <submittedName>
        <fullName evidence="1">Uncharacterized protein</fullName>
    </submittedName>
</protein>